<dbReference type="AlphaFoldDB" id="A0A8J1JTR8"/>
<dbReference type="GO" id="GO:0005576">
    <property type="term" value="C:extracellular region"/>
    <property type="evidence" value="ECO:0007669"/>
    <property type="project" value="InterPro"/>
</dbReference>
<evidence type="ECO:0000313" key="1">
    <source>
        <dbReference type="Proteomes" id="UP000008143"/>
    </source>
</evidence>
<proteinExistence type="predicted"/>
<sequence length="96" mass="10999">MLFGAEYCAIQHPGAKRQFCFLCVCNILRKLPEWSRICYWSHRHPKVSSKTVELPLKMEMGNRVLNVAPSSVYAYDYYDTDQNGYAAYSHPCSGGQ</sequence>
<protein>
    <submittedName>
        <fullName evidence="2 3">Murinoglobulin-2-like isoform X2</fullName>
    </submittedName>
</protein>
<evidence type="ECO:0000313" key="4">
    <source>
        <dbReference type="Xenbase" id="XB-GENE-29097915"/>
    </source>
</evidence>
<dbReference type="Proteomes" id="UP000008143">
    <property type="component" value="Chromosome 7"/>
</dbReference>
<dbReference type="AGR" id="Xenbase:XB-GENE-29097915"/>
<dbReference type="RefSeq" id="XP_031761282.1">
    <property type="nucleotide sequence ID" value="XM_031905422.1"/>
</dbReference>
<evidence type="ECO:0000313" key="2">
    <source>
        <dbReference type="RefSeq" id="XP_031761282.1"/>
    </source>
</evidence>
<reference evidence="2 3" key="1">
    <citation type="submission" date="2025-04" db="UniProtKB">
        <authorList>
            <consortium name="RefSeq"/>
        </authorList>
    </citation>
    <scope>IDENTIFICATION</scope>
    <source>
        <strain evidence="2 3">Nigerian</strain>
        <tissue evidence="2 3">Liver and blood</tissue>
    </source>
</reference>
<dbReference type="GeneID" id="116412050"/>
<organism evidence="1 3">
    <name type="scientific">Xenopus tropicalis</name>
    <name type="common">Western clawed frog</name>
    <name type="synonym">Silurana tropicalis</name>
    <dbReference type="NCBI Taxonomy" id="8364"/>
    <lineage>
        <taxon>Eukaryota</taxon>
        <taxon>Metazoa</taxon>
        <taxon>Chordata</taxon>
        <taxon>Craniata</taxon>
        <taxon>Vertebrata</taxon>
        <taxon>Euteleostomi</taxon>
        <taxon>Amphibia</taxon>
        <taxon>Batrachia</taxon>
        <taxon>Anura</taxon>
        <taxon>Pipoidea</taxon>
        <taxon>Pipidae</taxon>
        <taxon>Xenopodinae</taxon>
        <taxon>Xenopus</taxon>
        <taxon>Silurana</taxon>
    </lineage>
</organism>
<name>A0A8J1JTR8_XENTR</name>
<dbReference type="SUPFAM" id="SSF49410">
    <property type="entry name" value="Alpha-macroglobulin receptor domain"/>
    <property type="match status" value="1"/>
</dbReference>
<gene>
    <name evidence="3 4" type="primary">LOC116412050</name>
    <name evidence="2" type="synonym">LOC108644460</name>
</gene>
<dbReference type="Gene3D" id="2.60.40.690">
    <property type="entry name" value="Alpha-macroglobulin, receptor-binding domain"/>
    <property type="match status" value="1"/>
</dbReference>
<accession>A0A8J1JTR8</accession>
<dbReference type="RefSeq" id="XP_031761284.1">
    <property type="nucleotide sequence ID" value="XM_031905424.1"/>
</dbReference>
<dbReference type="InterPro" id="IPR036595">
    <property type="entry name" value="A-macroglobulin_rcpt-bd_sf"/>
</dbReference>
<evidence type="ECO:0000313" key="3">
    <source>
        <dbReference type="RefSeq" id="XP_031761284.1"/>
    </source>
</evidence>
<dbReference type="Xenbase" id="XB-GENE-29097915">
    <property type="gene designation" value="LOC116412050"/>
</dbReference>
<keyword evidence="1" id="KW-1185">Reference proteome</keyword>